<reference evidence="12" key="1">
    <citation type="submission" date="2018-07" db="EMBL/GenBank/DDBJ databases">
        <authorList>
            <person name="Zhao J."/>
        </authorList>
    </citation>
    <scope>NUCLEOTIDE SEQUENCE [LARGE SCALE GENOMIC DNA]</scope>
    <source>
        <strain evidence="12">GSSD-12</strain>
    </source>
</reference>
<dbReference type="Proteomes" id="UP000253868">
    <property type="component" value="Chromosome"/>
</dbReference>
<evidence type="ECO:0000256" key="1">
    <source>
        <dbReference type="ARBA" id="ARBA00001946"/>
    </source>
</evidence>
<dbReference type="Pfam" id="PF02424">
    <property type="entry name" value="ApbE"/>
    <property type="match status" value="2"/>
</dbReference>
<dbReference type="RefSeq" id="WP_114663787.1">
    <property type="nucleotide sequence ID" value="NZ_CP031194.1"/>
</dbReference>
<evidence type="ECO:0000256" key="7">
    <source>
        <dbReference type="ARBA" id="ARBA00022827"/>
    </source>
</evidence>
<evidence type="ECO:0000313" key="11">
    <source>
        <dbReference type="EMBL" id="AXG81246.1"/>
    </source>
</evidence>
<evidence type="ECO:0000256" key="10">
    <source>
        <dbReference type="ARBA" id="ARBA00048540"/>
    </source>
</evidence>
<evidence type="ECO:0000313" key="12">
    <source>
        <dbReference type="Proteomes" id="UP000253868"/>
    </source>
</evidence>
<dbReference type="OrthoDB" id="9778595at2"/>
<dbReference type="KEGG" id="spad:DVK44_30120"/>
<dbReference type="GO" id="GO:0016740">
    <property type="term" value="F:transferase activity"/>
    <property type="evidence" value="ECO:0007669"/>
    <property type="project" value="UniProtKB-KW"/>
</dbReference>
<proteinExistence type="predicted"/>
<dbReference type="InterPro" id="IPR003374">
    <property type="entry name" value="ApbE-like_sf"/>
</dbReference>
<organism evidence="11 12">
    <name type="scientific">Streptomyces paludis</name>
    <dbReference type="NCBI Taxonomy" id="2282738"/>
    <lineage>
        <taxon>Bacteria</taxon>
        <taxon>Bacillati</taxon>
        <taxon>Actinomycetota</taxon>
        <taxon>Actinomycetes</taxon>
        <taxon>Kitasatosporales</taxon>
        <taxon>Streptomycetaceae</taxon>
        <taxon>Streptomyces</taxon>
    </lineage>
</organism>
<keyword evidence="8" id="KW-0460">Magnesium</keyword>
<comment type="catalytic activity">
    <reaction evidence="10">
        <text>L-threonyl-[protein] + FAD = FMN-L-threonyl-[protein] + AMP + H(+)</text>
        <dbReference type="Rhea" id="RHEA:36847"/>
        <dbReference type="Rhea" id="RHEA-COMP:11060"/>
        <dbReference type="Rhea" id="RHEA-COMP:11061"/>
        <dbReference type="ChEBI" id="CHEBI:15378"/>
        <dbReference type="ChEBI" id="CHEBI:30013"/>
        <dbReference type="ChEBI" id="CHEBI:57692"/>
        <dbReference type="ChEBI" id="CHEBI:74257"/>
        <dbReference type="ChEBI" id="CHEBI:456215"/>
        <dbReference type="EC" id="2.7.1.180"/>
    </reaction>
</comment>
<sequence>MGTVFSFDIRDQRTPVLHAALREAVVRLHHVDEVFSTYRPDSVISRLGRGELRLQQCPQEVRDVLALCASAERTTGGWFSDRAGGTLDPSGLVKGWAVEHASRILAEAGARNTCVNGGGDLRLTGEPAPGTPWHIGVAHPLRPGELCTLVTGRDLAIATSGTAERGAHILDPRRGTPAAGPASVTVVGPGLTLTDAYATAAFAMGERARDWLESLDGYEGFAVTRDGGSWRTSGFPEAAVTAPTAQRGGT</sequence>
<evidence type="ECO:0000256" key="4">
    <source>
        <dbReference type="ARBA" id="ARBA00022630"/>
    </source>
</evidence>
<keyword evidence="4" id="KW-0285">Flavoprotein</keyword>
<gene>
    <name evidence="11" type="ORF">DVK44_30120</name>
</gene>
<evidence type="ECO:0000256" key="5">
    <source>
        <dbReference type="ARBA" id="ARBA00022679"/>
    </source>
</evidence>
<dbReference type="PANTHER" id="PTHR30040:SF2">
    <property type="entry name" value="FAD:PROTEIN FMN TRANSFERASE"/>
    <property type="match status" value="1"/>
</dbReference>
<dbReference type="EMBL" id="CP031194">
    <property type="protein sequence ID" value="AXG81246.1"/>
    <property type="molecule type" value="Genomic_DNA"/>
</dbReference>
<keyword evidence="6" id="KW-0479">Metal-binding</keyword>
<evidence type="ECO:0000256" key="3">
    <source>
        <dbReference type="ARBA" id="ARBA00016337"/>
    </source>
</evidence>
<dbReference type="AlphaFoldDB" id="A0A345HX22"/>
<dbReference type="GO" id="GO:0046872">
    <property type="term" value="F:metal ion binding"/>
    <property type="evidence" value="ECO:0007669"/>
    <property type="project" value="UniProtKB-KW"/>
</dbReference>
<accession>A0A345HX22</accession>
<comment type="cofactor">
    <cofactor evidence="1">
        <name>Mg(2+)</name>
        <dbReference type="ChEBI" id="CHEBI:18420"/>
    </cofactor>
</comment>
<keyword evidence="12" id="KW-1185">Reference proteome</keyword>
<name>A0A345HX22_9ACTN</name>
<dbReference type="SUPFAM" id="SSF143631">
    <property type="entry name" value="ApbE-like"/>
    <property type="match status" value="1"/>
</dbReference>
<dbReference type="PANTHER" id="PTHR30040">
    <property type="entry name" value="THIAMINE BIOSYNTHESIS LIPOPROTEIN APBE"/>
    <property type="match status" value="1"/>
</dbReference>
<dbReference type="EC" id="2.7.1.180" evidence="2"/>
<protein>
    <recommendedName>
        <fullName evidence="3">FAD:protein FMN transferase</fullName>
        <ecNumber evidence="2">2.7.1.180</ecNumber>
    </recommendedName>
    <alternativeName>
        <fullName evidence="9">Flavin transferase</fullName>
    </alternativeName>
</protein>
<evidence type="ECO:0000256" key="9">
    <source>
        <dbReference type="ARBA" id="ARBA00031306"/>
    </source>
</evidence>
<keyword evidence="7" id="KW-0274">FAD</keyword>
<evidence type="ECO:0000256" key="8">
    <source>
        <dbReference type="ARBA" id="ARBA00022842"/>
    </source>
</evidence>
<keyword evidence="5 11" id="KW-0808">Transferase</keyword>
<dbReference type="Gene3D" id="3.10.520.10">
    <property type="entry name" value="ApbE-like domains"/>
    <property type="match status" value="2"/>
</dbReference>
<dbReference type="InterPro" id="IPR024932">
    <property type="entry name" value="ApbE"/>
</dbReference>
<evidence type="ECO:0000256" key="2">
    <source>
        <dbReference type="ARBA" id="ARBA00011955"/>
    </source>
</evidence>
<evidence type="ECO:0000256" key="6">
    <source>
        <dbReference type="ARBA" id="ARBA00022723"/>
    </source>
</evidence>